<dbReference type="KEGG" id="muc:MuYL_4064"/>
<dbReference type="EMBL" id="CP022743">
    <property type="protein sequence ID" value="ASU35949.1"/>
    <property type="molecule type" value="Genomic_DNA"/>
</dbReference>
<keyword evidence="2" id="KW-1185">Reference proteome</keyword>
<proteinExistence type="predicted"/>
<protein>
    <recommendedName>
        <fullName evidence="3">Outer membrane protein beta-barrel domain-containing protein</fullName>
    </recommendedName>
</protein>
<dbReference type="RefSeq" id="WP_094572038.1">
    <property type="nucleotide sequence ID" value="NZ_CP022743.1"/>
</dbReference>
<name>A0A223P1C4_9SPHI</name>
<accession>A0A223P1C4</accession>
<dbReference type="Proteomes" id="UP000215002">
    <property type="component" value="Chromosome"/>
</dbReference>
<reference evidence="1 2" key="1">
    <citation type="submission" date="2017-08" db="EMBL/GenBank/DDBJ databases">
        <title>Complete genome sequence of Mucilaginibacter sp. strain BJC16-A31.</title>
        <authorList>
            <consortium name="Henan University of Science and Technology"/>
            <person name="You X."/>
        </authorList>
    </citation>
    <scope>NUCLEOTIDE SEQUENCE [LARGE SCALE GENOMIC DNA]</scope>
    <source>
        <strain evidence="1 2">BJC16-A31</strain>
    </source>
</reference>
<evidence type="ECO:0000313" key="1">
    <source>
        <dbReference type="EMBL" id="ASU35949.1"/>
    </source>
</evidence>
<evidence type="ECO:0008006" key="3">
    <source>
        <dbReference type="Google" id="ProtNLM"/>
    </source>
</evidence>
<dbReference type="OrthoDB" id="797594at2"/>
<sequence>MKYNYNLSTLLIIPLIFLSVKSYSQARSGIGLAYGPNKPFSDDYNWGSGFQVLGNIAISDKWAIVPNFGYDRLNSKNRIYYDPANFNNSRISNIDLFYLGAMGKYCFNKYVFAKAGPILYAGGGNEDIAALGIGGTAAGGVNLILDRHSTIEASLFTTVINIESTGNGITPVAGLKIAYIFNFRGID</sequence>
<gene>
    <name evidence="1" type="ORF">MuYL_4064</name>
</gene>
<organism evidence="1 2">
    <name type="scientific">Mucilaginibacter xinganensis</name>
    <dbReference type="NCBI Taxonomy" id="1234841"/>
    <lineage>
        <taxon>Bacteria</taxon>
        <taxon>Pseudomonadati</taxon>
        <taxon>Bacteroidota</taxon>
        <taxon>Sphingobacteriia</taxon>
        <taxon>Sphingobacteriales</taxon>
        <taxon>Sphingobacteriaceae</taxon>
        <taxon>Mucilaginibacter</taxon>
    </lineage>
</organism>
<dbReference type="AlphaFoldDB" id="A0A223P1C4"/>
<evidence type="ECO:0000313" key="2">
    <source>
        <dbReference type="Proteomes" id="UP000215002"/>
    </source>
</evidence>